<accession>A0ABP7ZNL3</accession>
<reference evidence="2" key="1">
    <citation type="journal article" date="2014" name="Int. J. Syst. Evol. Microbiol.">
        <title>Complete genome of a new Firmicutes species belonging to the dominant human colonic microbiota ('Ruminococcus bicirculans') reveals two chromosomes and a selective capacity to utilize plant glucans.</title>
        <authorList>
            <consortium name="NISC Comparative Sequencing Program"/>
            <person name="Wegmann U."/>
            <person name="Louis P."/>
            <person name="Goesmann A."/>
            <person name="Henrissat B."/>
            <person name="Duncan S.H."/>
            <person name="Flint H.J."/>
        </authorList>
    </citation>
    <scope>NUCLEOTIDE SEQUENCE</scope>
    <source>
        <strain evidence="2">JCM 17590</strain>
    </source>
</reference>
<keyword evidence="1" id="KW-0812">Transmembrane</keyword>
<organism evidence="2 3">
    <name type="scientific">Gryllotalpicola daejeonensis</name>
    <dbReference type="NCBI Taxonomy" id="993087"/>
    <lineage>
        <taxon>Bacteria</taxon>
        <taxon>Bacillati</taxon>
        <taxon>Actinomycetota</taxon>
        <taxon>Actinomycetes</taxon>
        <taxon>Micrococcales</taxon>
        <taxon>Microbacteriaceae</taxon>
        <taxon>Gryllotalpicola</taxon>
    </lineage>
</organism>
<dbReference type="EMBL" id="BAABBV010000002">
    <property type="protein sequence ID" value="GAA4166209.1"/>
    <property type="molecule type" value="Genomic_DNA"/>
</dbReference>
<keyword evidence="1" id="KW-0472">Membrane</keyword>
<keyword evidence="1" id="KW-1133">Transmembrane helix</keyword>
<sequence length="330" mass="33175">MAGRHRTARASNPRRAVTNLLIAVAIAAAWVAVGLTGTGGTFAAWSSSVTLPDATLHTGSAGLRLDGFDQLGATFATGALTAGPDKVTLTNTGTATLRGFTASTALAGTGASTLATALTVTFWPIANGTACGTAPQSAITGKWSSVPNWLANQGPLAPGAVSTYCVTTTSTSAATTSYAGKSVTPTVTVTAATQIGGGWSATAQGAPFTFSTPAPWTKVTNPTQYGISAGNGTAITVTSQSQTIDGDDYLCFDIAASGGYGGRNGSGWQVLINTTKSPFRGVAVGDWVWPAGSAARAGVDVTSSGYGTQLLTDTNSRSNSREFQLCVPTD</sequence>
<protein>
    <recommendedName>
        <fullName evidence="4">Ig-like domain-containing protein</fullName>
    </recommendedName>
</protein>
<reference evidence="2" key="2">
    <citation type="submission" date="2023-12" db="EMBL/GenBank/DDBJ databases">
        <authorList>
            <person name="Sun Q."/>
            <person name="Inoue M."/>
        </authorList>
    </citation>
    <scope>NUCLEOTIDE SEQUENCE</scope>
    <source>
        <strain evidence="2">JCM 17590</strain>
    </source>
</reference>
<evidence type="ECO:0000313" key="3">
    <source>
        <dbReference type="Proteomes" id="UP001415169"/>
    </source>
</evidence>
<evidence type="ECO:0008006" key="4">
    <source>
        <dbReference type="Google" id="ProtNLM"/>
    </source>
</evidence>
<comment type="caution">
    <text evidence="2">The sequence shown here is derived from an EMBL/GenBank/DDBJ whole genome shotgun (WGS) entry which is preliminary data.</text>
</comment>
<keyword evidence="3" id="KW-1185">Reference proteome</keyword>
<evidence type="ECO:0000313" key="2">
    <source>
        <dbReference type="EMBL" id="GAA4166209.1"/>
    </source>
</evidence>
<name>A0ABP7ZNL3_9MICO</name>
<evidence type="ECO:0000256" key="1">
    <source>
        <dbReference type="SAM" id="Phobius"/>
    </source>
</evidence>
<feature type="transmembrane region" description="Helical" evidence="1">
    <location>
        <begin position="20"/>
        <end position="45"/>
    </location>
</feature>
<dbReference type="Proteomes" id="UP001415169">
    <property type="component" value="Unassembled WGS sequence"/>
</dbReference>
<gene>
    <name evidence="2" type="ORF">GCM10022286_30520</name>
</gene>
<proteinExistence type="predicted"/>
<dbReference type="RefSeq" id="WP_344792751.1">
    <property type="nucleotide sequence ID" value="NZ_BAABBV010000002.1"/>
</dbReference>